<dbReference type="STRING" id="1798480.A2851_00410"/>
<dbReference type="EMBL" id="MFKT01000017">
    <property type="protein sequence ID" value="OGG53124.1"/>
    <property type="molecule type" value="Genomic_DNA"/>
</dbReference>
<accession>A0A1F6CVE3</accession>
<dbReference type="AlphaFoldDB" id="A0A1F6CVE3"/>
<dbReference type="SUPFAM" id="SSF55729">
    <property type="entry name" value="Acyl-CoA N-acyltransferases (Nat)"/>
    <property type="match status" value="1"/>
</dbReference>
<protein>
    <recommendedName>
        <fullName evidence="1">N-acetyltransferase domain-containing protein</fullName>
    </recommendedName>
</protein>
<dbReference type="GO" id="GO:0016747">
    <property type="term" value="F:acyltransferase activity, transferring groups other than amino-acyl groups"/>
    <property type="evidence" value="ECO:0007669"/>
    <property type="project" value="InterPro"/>
</dbReference>
<dbReference type="PROSITE" id="PS51186">
    <property type="entry name" value="GNAT"/>
    <property type="match status" value="1"/>
</dbReference>
<proteinExistence type="predicted"/>
<dbReference type="InterPro" id="IPR016181">
    <property type="entry name" value="Acyl_CoA_acyltransferase"/>
</dbReference>
<sequence>MNSASLSQRQVGIEGEHVFLRTLLPDDASERYASWLNDPVVNQYLETRSMTIPKLRAYIGEKWESDQALLLGVFWKETGLPAGQAGAHIGNVKLEPVDLSGRMAMLGLLIGDKEFWGRGVGTEATNLATNFAFKDLGIREMRLGVIAQNTPAIRVYEKCGFTVDHIEKNGINHDGVLHDKIHMIKKA</sequence>
<organism evidence="2 3">
    <name type="scientific">Candidatus Kaiserbacteria bacterium RIFCSPHIGHO2_01_FULL_53_29</name>
    <dbReference type="NCBI Taxonomy" id="1798480"/>
    <lineage>
        <taxon>Bacteria</taxon>
        <taxon>Candidatus Kaiseribacteriota</taxon>
    </lineage>
</organism>
<comment type="caution">
    <text evidence="2">The sequence shown here is derived from an EMBL/GenBank/DDBJ whole genome shotgun (WGS) entry which is preliminary data.</text>
</comment>
<dbReference type="InterPro" id="IPR000182">
    <property type="entry name" value="GNAT_dom"/>
</dbReference>
<gene>
    <name evidence="2" type="ORF">A2851_00410</name>
</gene>
<dbReference type="PANTHER" id="PTHR43415">
    <property type="entry name" value="SPERMIDINE N(1)-ACETYLTRANSFERASE"/>
    <property type="match status" value="1"/>
</dbReference>
<dbReference type="Pfam" id="PF13302">
    <property type="entry name" value="Acetyltransf_3"/>
    <property type="match status" value="1"/>
</dbReference>
<evidence type="ECO:0000313" key="2">
    <source>
        <dbReference type="EMBL" id="OGG53124.1"/>
    </source>
</evidence>
<evidence type="ECO:0000259" key="1">
    <source>
        <dbReference type="PROSITE" id="PS51186"/>
    </source>
</evidence>
<dbReference type="Gene3D" id="3.40.630.30">
    <property type="match status" value="1"/>
</dbReference>
<feature type="domain" description="N-acetyltransferase" evidence="1">
    <location>
        <begin position="18"/>
        <end position="187"/>
    </location>
</feature>
<reference evidence="2 3" key="1">
    <citation type="journal article" date="2016" name="Nat. Commun.">
        <title>Thousands of microbial genomes shed light on interconnected biogeochemical processes in an aquifer system.</title>
        <authorList>
            <person name="Anantharaman K."/>
            <person name="Brown C.T."/>
            <person name="Hug L.A."/>
            <person name="Sharon I."/>
            <person name="Castelle C.J."/>
            <person name="Probst A.J."/>
            <person name="Thomas B.C."/>
            <person name="Singh A."/>
            <person name="Wilkins M.J."/>
            <person name="Karaoz U."/>
            <person name="Brodie E.L."/>
            <person name="Williams K.H."/>
            <person name="Hubbard S.S."/>
            <person name="Banfield J.F."/>
        </authorList>
    </citation>
    <scope>NUCLEOTIDE SEQUENCE [LARGE SCALE GENOMIC DNA]</scope>
</reference>
<evidence type="ECO:0000313" key="3">
    <source>
        <dbReference type="Proteomes" id="UP000176863"/>
    </source>
</evidence>
<name>A0A1F6CVE3_9BACT</name>
<dbReference type="Proteomes" id="UP000176863">
    <property type="component" value="Unassembled WGS sequence"/>
</dbReference>
<dbReference type="PANTHER" id="PTHR43415:SF3">
    <property type="entry name" value="GNAT-FAMILY ACETYLTRANSFERASE"/>
    <property type="match status" value="1"/>
</dbReference>